<reference evidence="1" key="2">
    <citation type="journal article" date="2023" name="Int. J. Mol. Sci.">
        <title>De Novo Assembly and Annotation of 11 Diverse Shrub Willow (Salix) Genomes Reveals Novel Gene Organization in Sex-Linked Regions.</title>
        <authorList>
            <person name="Hyden B."/>
            <person name="Feng K."/>
            <person name="Yates T.B."/>
            <person name="Jawdy S."/>
            <person name="Cereghino C."/>
            <person name="Smart L.B."/>
            <person name="Muchero W."/>
        </authorList>
    </citation>
    <scope>NUCLEOTIDE SEQUENCE</scope>
    <source>
        <tissue evidence="1">Shoot tip</tissue>
    </source>
</reference>
<accession>A0A9Q0ZF47</accession>
<organism evidence="1 2">
    <name type="scientific">Salix purpurea</name>
    <name type="common">Purple osier willow</name>
    <dbReference type="NCBI Taxonomy" id="77065"/>
    <lineage>
        <taxon>Eukaryota</taxon>
        <taxon>Viridiplantae</taxon>
        <taxon>Streptophyta</taxon>
        <taxon>Embryophyta</taxon>
        <taxon>Tracheophyta</taxon>
        <taxon>Spermatophyta</taxon>
        <taxon>Magnoliopsida</taxon>
        <taxon>eudicotyledons</taxon>
        <taxon>Gunneridae</taxon>
        <taxon>Pentapetalae</taxon>
        <taxon>rosids</taxon>
        <taxon>fabids</taxon>
        <taxon>Malpighiales</taxon>
        <taxon>Salicaceae</taxon>
        <taxon>Saliceae</taxon>
        <taxon>Salix</taxon>
    </lineage>
</organism>
<comment type="caution">
    <text evidence="1">The sequence shown here is derived from an EMBL/GenBank/DDBJ whole genome shotgun (WGS) entry which is preliminary data.</text>
</comment>
<sequence>MKLGIMCHLSLEPFCTLNRISPIRESQNALKSKNSTDSGTISWKKQLGLGNHPCIFPPWNFFVSHQSEKKQINCFQALS</sequence>
<dbReference type="EMBL" id="JAPFFK010000012">
    <property type="protein sequence ID" value="KAJ6732239.1"/>
    <property type="molecule type" value="Genomic_DNA"/>
</dbReference>
<name>A0A9Q0ZF47_SALPP</name>
<gene>
    <name evidence="1" type="ORF">OIU79_003377</name>
</gene>
<protein>
    <submittedName>
        <fullName evidence="1">Uncharacterized protein</fullName>
    </submittedName>
</protein>
<evidence type="ECO:0000313" key="1">
    <source>
        <dbReference type="EMBL" id="KAJ6732239.1"/>
    </source>
</evidence>
<reference evidence="1" key="1">
    <citation type="submission" date="2022-11" db="EMBL/GenBank/DDBJ databases">
        <authorList>
            <person name="Hyden B.L."/>
            <person name="Feng K."/>
            <person name="Yates T."/>
            <person name="Jawdy S."/>
            <person name="Smart L.B."/>
            <person name="Muchero W."/>
        </authorList>
    </citation>
    <scope>NUCLEOTIDE SEQUENCE</scope>
    <source>
        <tissue evidence="1">Shoot tip</tissue>
    </source>
</reference>
<proteinExistence type="predicted"/>
<dbReference type="AlphaFoldDB" id="A0A9Q0ZF47"/>
<keyword evidence="2" id="KW-1185">Reference proteome</keyword>
<dbReference type="Proteomes" id="UP001151532">
    <property type="component" value="Chromosome 18"/>
</dbReference>
<evidence type="ECO:0000313" key="2">
    <source>
        <dbReference type="Proteomes" id="UP001151532"/>
    </source>
</evidence>